<reference evidence="2" key="1">
    <citation type="submission" date="2022-12" db="EMBL/GenBank/DDBJ databases">
        <authorList>
            <person name="Brejova B."/>
        </authorList>
    </citation>
    <scope>NUCLEOTIDE SEQUENCE</scope>
</reference>
<organism evidence="2 3">
    <name type="scientific">Candida verbasci</name>
    <dbReference type="NCBI Taxonomy" id="1227364"/>
    <lineage>
        <taxon>Eukaryota</taxon>
        <taxon>Fungi</taxon>
        <taxon>Dikarya</taxon>
        <taxon>Ascomycota</taxon>
        <taxon>Saccharomycotina</taxon>
        <taxon>Pichiomycetes</taxon>
        <taxon>Debaryomycetaceae</taxon>
        <taxon>Candida/Lodderomyces clade</taxon>
        <taxon>Candida</taxon>
    </lineage>
</organism>
<dbReference type="OrthoDB" id="4026013at2759"/>
<evidence type="ECO:0000256" key="1">
    <source>
        <dbReference type="SAM" id="MobiDB-lite"/>
    </source>
</evidence>
<gene>
    <name evidence="2" type="ORF">CANVERA_P1139</name>
</gene>
<evidence type="ECO:0000313" key="2">
    <source>
        <dbReference type="EMBL" id="CAI5756621.1"/>
    </source>
</evidence>
<comment type="caution">
    <text evidence="2">The sequence shown here is derived from an EMBL/GenBank/DDBJ whole genome shotgun (WGS) entry which is preliminary data.</text>
</comment>
<name>A0A9W4TQZ0_9ASCO</name>
<evidence type="ECO:0000313" key="3">
    <source>
        <dbReference type="Proteomes" id="UP001152885"/>
    </source>
</evidence>
<keyword evidence="3" id="KW-1185">Reference proteome</keyword>
<feature type="compositionally biased region" description="Polar residues" evidence="1">
    <location>
        <begin position="99"/>
        <end position="110"/>
    </location>
</feature>
<proteinExistence type="predicted"/>
<dbReference type="AlphaFoldDB" id="A0A9W4TQZ0"/>
<sequence>MSTNNILEFQDYLIYSNTFDCKMSMVSTTGEKLKPSPTITTDSLPKRSPGRLFERWKLPSQKMKEQKEKQQQQQQQHQINSSPLSIGSDSSFDDEEIDLNSTHSKDSVFSNKQKRTNRFEINLDLDNLEDEELEKLFDGIDDSTVCEIDEVVKIIAMHSSMNIQEQKKKLRLCQ</sequence>
<feature type="compositionally biased region" description="Polar residues" evidence="1">
    <location>
        <begin position="79"/>
        <end position="90"/>
    </location>
</feature>
<accession>A0A9W4TQZ0</accession>
<dbReference type="EMBL" id="CANTUO010000001">
    <property type="protein sequence ID" value="CAI5756621.1"/>
    <property type="molecule type" value="Genomic_DNA"/>
</dbReference>
<dbReference type="Proteomes" id="UP001152885">
    <property type="component" value="Unassembled WGS sequence"/>
</dbReference>
<feature type="region of interest" description="Disordered" evidence="1">
    <location>
        <begin position="28"/>
        <end position="110"/>
    </location>
</feature>
<feature type="compositionally biased region" description="Basic and acidic residues" evidence="1">
    <location>
        <begin position="52"/>
        <end position="70"/>
    </location>
</feature>
<protein>
    <submittedName>
        <fullName evidence="2">Uncharacterized protein</fullName>
    </submittedName>
</protein>